<dbReference type="Proteomes" id="UP001374579">
    <property type="component" value="Unassembled WGS sequence"/>
</dbReference>
<dbReference type="SUPFAM" id="SSF56436">
    <property type="entry name" value="C-type lectin-like"/>
    <property type="match status" value="1"/>
</dbReference>
<dbReference type="EMBL" id="JBAMIC010000024">
    <property type="protein sequence ID" value="KAK7090932.1"/>
    <property type="molecule type" value="Genomic_DNA"/>
</dbReference>
<organism evidence="3 4">
    <name type="scientific">Littorina saxatilis</name>
    <dbReference type="NCBI Taxonomy" id="31220"/>
    <lineage>
        <taxon>Eukaryota</taxon>
        <taxon>Metazoa</taxon>
        <taxon>Spiralia</taxon>
        <taxon>Lophotrochozoa</taxon>
        <taxon>Mollusca</taxon>
        <taxon>Gastropoda</taxon>
        <taxon>Caenogastropoda</taxon>
        <taxon>Littorinimorpha</taxon>
        <taxon>Littorinoidea</taxon>
        <taxon>Littorinidae</taxon>
        <taxon>Littorina</taxon>
    </lineage>
</organism>
<dbReference type="Gene3D" id="3.10.100.10">
    <property type="entry name" value="Mannose-Binding Protein A, subunit A"/>
    <property type="match status" value="1"/>
</dbReference>
<dbReference type="PANTHER" id="PTHR22722">
    <property type="entry name" value="LOW-DENSITY LIPOPROTEIN RECEPTOR-RELATED PROTEIN 2-RELATED"/>
    <property type="match status" value="1"/>
</dbReference>
<dbReference type="GO" id="GO:0016324">
    <property type="term" value="C:apical plasma membrane"/>
    <property type="evidence" value="ECO:0007669"/>
    <property type="project" value="TreeGrafter"/>
</dbReference>
<evidence type="ECO:0008006" key="5">
    <source>
        <dbReference type="Google" id="ProtNLM"/>
    </source>
</evidence>
<evidence type="ECO:0000313" key="4">
    <source>
        <dbReference type="Proteomes" id="UP001374579"/>
    </source>
</evidence>
<dbReference type="InterPro" id="IPR002172">
    <property type="entry name" value="LDrepeatLR_classA_rpt"/>
</dbReference>
<dbReference type="InterPro" id="IPR016187">
    <property type="entry name" value="CTDL_fold"/>
</dbReference>
<dbReference type="GO" id="GO:0043235">
    <property type="term" value="C:receptor complex"/>
    <property type="evidence" value="ECO:0007669"/>
    <property type="project" value="TreeGrafter"/>
</dbReference>
<keyword evidence="1 2" id="KW-1015">Disulfide bond</keyword>
<proteinExistence type="predicted"/>
<reference evidence="3 4" key="1">
    <citation type="submission" date="2024-02" db="EMBL/GenBank/DDBJ databases">
        <title>Chromosome-scale genome assembly of the rough periwinkle Littorina saxatilis.</title>
        <authorList>
            <person name="De Jode A."/>
            <person name="Faria R."/>
            <person name="Formenti G."/>
            <person name="Sims Y."/>
            <person name="Smith T.P."/>
            <person name="Tracey A."/>
            <person name="Wood J.M.D."/>
            <person name="Zagrodzka Z.B."/>
            <person name="Johannesson K."/>
            <person name="Butlin R.K."/>
            <person name="Leder E.H."/>
        </authorList>
    </citation>
    <scope>NUCLEOTIDE SEQUENCE [LARGE SCALE GENOMIC DNA]</scope>
    <source>
        <strain evidence="3">Snail1</strain>
        <tissue evidence="3">Muscle</tissue>
    </source>
</reference>
<dbReference type="InterPro" id="IPR016186">
    <property type="entry name" value="C-type_lectin-like/link_sf"/>
</dbReference>
<accession>A0AAN9G148</accession>
<dbReference type="Pfam" id="PF00057">
    <property type="entry name" value="Ldl_recept_a"/>
    <property type="match status" value="1"/>
</dbReference>
<dbReference type="PROSITE" id="PS50068">
    <property type="entry name" value="LDLRA_2"/>
    <property type="match status" value="1"/>
</dbReference>
<keyword evidence="4" id="KW-1185">Reference proteome</keyword>
<evidence type="ECO:0000256" key="1">
    <source>
        <dbReference type="ARBA" id="ARBA00023157"/>
    </source>
</evidence>
<dbReference type="GO" id="GO:0042562">
    <property type="term" value="F:hormone binding"/>
    <property type="evidence" value="ECO:0007669"/>
    <property type="project" value="TreeGrafter"/>
</dbReference>
<evidence type="ECO:0000313" key="3">
    <source>
        <dbReference type="EMBL" id="KAK7090932.1"/>
    </source>
</evidence>
<dbReference type="Gene3D" id="4.10.400.10">
    <property type="entry name" value="Low-density Lipoprotein Receptor"/>
    <property type="match status" value="1"/>
</dbReference>
<dbReference type="PANTHER" id="PTHR22722:SF15">
    <property type="entry name" value="LOW-DENSITY LIPOPROTEIN RECEPTOR-RELATED"/>
    <property type="match status" value="1"/>
</dbReference>
<gene>
    <name evidence="3" type="ORF">V1264_010667</name>
</gene>
<dbReference type="AlphaFoldDB" id="A0AAN9G148"/>
<protein>
    <recommendedName>
        <fullName evidence="5">CUB domain-containing protein</fullName>
    </recommendedName>
</protein>
<sequence length="507" mass="57043">MMGLYGATTSASCHVTIVFVVTVLQMATGDLVFNSAIINVTLVNPNAEPQLEVVQVSPTSGYIQTPGWDRITHHPKNMDSMVRVEIPDNYQAIISVVHLNLTGLRQIKCMLSKGLLEVYHTNLSKVNIIYFCTKIPVRRQELPAGSDIFVHFQSWTSQMPGFRFFFSVHEESTMMRPVESVAGPNVKWNCSASTFDEYKPHFPCDLIPQCVNMIDERDCPYFSEACGLGYVTVGDQCLFYDYVEDYATWREIEYLCEKRGGRLANLRSYEDHQTFIKYLEPSLDTLIFWKVVVGLHTTTSSMPTMYANEVQHSDGTIAFYRAADNLRSIPNACGSINLKPQDLSYLSFIRLTYCSFVTRGQHYLCETANQIRDEGLSGKEKKKIEIPPLFSFSNTSTLSPVSLVQCPLGHATRDFLACDAKTNCWSRDGNECRAPLTPLPPSYACANGGERVPYTLVCDLQPDCSDGSDESFCVFPPCDLQDPFHCSKQQVRLQDIRYCGTVNPPFS</sequence>
<dbReference type="InterPro" id="IPR051221">
    <property type="entry name" value="LDLR-related"/>
</dbReference>
<dbReference type="SMART" id="SM00192">
    <property type="entry name" value="LDLa"/>
    <property type="match status" value="1"/>
</dbReference>
<dbReference type="InterPro" id="IPR036055">
    <property type="entry name" value="LDL_receptor-like_sf"/>
</dbReference>
<feature type="disulfide bond" evidence="2">
    <location>
        <begin position="458"/>
        <end position="473"/>
    </location>
</feature>
<dbReference type="GO" id="GO:0006898">
    <property type="term" value="P:receptor-mediated endocytosis"/>
    <property type="evidence" value="ECO:0007669"/>
    <property type="project" value="TreeGrafter"/>
</dbReference>
<dbReference type="CDD" id="cd00112">
    <property type="entry name" value="LDLa"/>
    <property type="match status" value="1"/>
</dbReference>
<dbReference type="SUPFAM" id="SSF57424">
    <property type="entry name" value="LDL receptor-like module"/>
    <property type="match status" value="1"/>
</dbReference>
<name>A0AAN9G148_9CAEN</name>
<dbReference type="CDD" id="cd00037">
    <property type="entry name" value="CLECT"/>
    <property type="match status" value="1"/>
</dbReference>
<evidence type="ECO:0000256" key="2">
    <source>
        <dbReference type="PROSITE-ProRule" id="PRU00124"/>
    </source>
</evidence>
<comment type="caution">
    <text evidence="2">Lacks conserved residue(s) required for the propagation of feature annotation.</text>
</comment>
<comment type="caution">
    <text evidence="3">The sequence shown here is derived from an EMBL/GenBank/DDBJ whole genome shotgun (WGS) entry which is preliminary data.</text>
</comment>